<proteinExistence type="predicted"/>
<keyword evidence="1" id="KW-0812">Transmembrane</keyword>
<keyword evidence="3" id="KW-0645">Protease</keyword>
<evidence type="ECO:0000313" key="3">
    <source>
        <dbReference type="EMBL" id="TPG45257.1"/>
    </source>
</evidence>
<dbReference type="GO" id="GO:0008237">
    <property type="term" value="F:metallopeptidase activity"/>
    <property type="evidence" value="ECO:0007669"/>
    <property type="project" value="UniProtKB-KW"/>
</dbReference>
<feature type="transmembrane region" description="Helical" evidence="1">
    <location>
        <begin position="31"/>
        <end position="49"/>
    </location>
</feature>
<dbReference type="InterPro" id="IPR003675">
    <property type="entry name" value="Rce1/LyrA-like_dom"/>
</dbReference>
<dbReference type="GO" id="GO:0006508">
    <property type="term" value="P:proteolysis"/>
    <property type="evidence" value="ECO:0007669"/>
    <property type="project" value="UniProtKB-KW"/>
</dbReference>
<keyword evidence="4" id="KW-1185">Reference proteome</keyword>
<dbReference type="GO" id="GO:0080120">
    <property type="term" value="P:CAAX-box protein maturation"/>
    <property type="evidence" value="ECO:0007669"/>
    <property type="project" value="UniProtKB-ARBA"/>
</dbReference>
<feature type="transmembrane region" description="Helical" evidence="1">
    <location>
        <begin position="61"/>
        <end position="79"/>
    </location>
</feature>
<dbReference type="Pfam" id="PF02517">
    <property type="entry name" value="Rce1-like"/>
    <property type="match status" value="1"/>
</dbReference>
<dbReference type="EMBL" id="RCZH01000001">
    <property type="protein sequence ID" value="TPG45257.1"/>
    <property type="molecule type" value="Genomic_DNA"/>
</dbReference>
<accession>A0A502F7A9</accession>
<dbReference type="PANTHER" id="PTHR39430">
    <property type="entry name" value="MEMBRANE-ASSOCIATED PROTEASE-RELATED"/>
    <property type="match status" value="1"/>
</dbReference>
<keyword evidence="1" id="KW-1133">Transmembrane helix</keyword>
<feature type="domain" description="CAAX prenyl protease 2/Lysostaphin resistance protein A-like" evidence="2">
    <location>
        <begin position="30"/>
        <end position="120"/>
    </location>
</feature>
<feature type="transmembrane region" description="Helical" evidence="1">
    <location>
        <begin position="85"/>
        <end position="104"/>
    </location>
</feature>
<organism evidence="3 4">
    <name type="scientific">Flavobacterium pectinovorum</name>
    <dbReference type="NCBI Taxonomy" id="29533"/>
    <lineage>
        <taxon>Bacteria</taxon>
        <taxon>Pseudomonadati</taxon>
        <taxon>Bacteroidota</taxon>
        <taxon>Flavobacteriia</taxon>
        <taxon>Flavobacteriales</taxon>
        <taxon>Flavobacteriaceae</taxon>
        <taxon>Flavobacterium</taxon>
    </lineage>
</organism>
<reference evidence="3 4" key="1">
    <citation type="journal article" date="2019" name="Environ. Microbiol.">
        <title>Species interactions and distinct microbial communities in high Arctic permafrost affected cryosols are associated with the CH4 and CO2 gas fluxes.</title>
        <authorList>
            <person name="Altshuler I."/>
            <person name="Hamel J."/>
            <person name="Turney S."/>
            <person name="Magnuson E."/>
            <person name="Levesque R."/>
            <person name="Greer C."/>
            <person name="Whyte L.G."/>
        </authorList>
    </citation>
    <scope>NUCLEOTIDE SEQUENCE [LARGE SCALE GENOMIC DNA]</scope>
    <source>
        <strain evidence="3 4">42</strain>
    </source>
</reference>
<gene>
    <name evidence="3" type="ORF">EAH81_01250</name>
</gene>
<feature type="transmembrane region" description="Helical" evidence="1">
    <location>
        <begin position="159"/>
        <end position="176"/>
    </location>
</feature>
<dbReference type="Proteomes" id="UP000319700">
    <property type="component" value="Unassembled WGS sequence"/>
</dbReference>
<evidence type="ECO:0000313" key="4">
    <source>
        <dbReference type="Proteomes" id="UP000319700"/>
    </source>
</evidence>
<dbReference type="PANTHER" id="PTHR39430:SF1">
    <property type="entry name" value="PROTEASE"/>
    <property type="match status" value="1"/>
</dbReference>
<keyword evidence="3" id="KW-0378">Hydrolase</keyword>
<dbReference type="AlphaFoldDB" id="A0A502F7A9"/>
<evidence type="ECO:0000256" key="1">
    <source>
        <dbReference type="SAM" id="Phobius"/>
    </source>
</evidence>
<dbReference type="RefSeq" id="WP_140502867.1">
    <property type="nucleotide sequence ID" value="NZ_RCZH01000001.1"/>
</dbReference>
<keyword evidence="3" id="KW-0482">Metalloprotease</keyword>
<name>A0A502F7A9_9FLAO</name>
<evidence type="ECO:0000259" key="2">
    <source>
        <dbReference type="Pfam" id="PF02517"/>
    </source>
</evidence>
<protein>
    <submittedName>
        <fullName evidence="3">CPBP family intramembrane metalloprotease</fullName>
    </submittedName>
</protein>
<comment type="caution">
    <text evidence="3">The sequence shown here is derived from an EMBL/GenBank/DDBJ whole genome shotgun (WGS) entry which is preliminary data.</text>
</comment>
<keyword evidence="1" id="KW-0472">Membrane</keyword>
<dbReference type="OrthoDB" id="324900at2"/>
<feature type="transmembrane region" description="Helical" evidence="1">
    <location>
        <begin position="116"/>
        <end position="139"/>
    </location>
</feature>
<sequence length="184" mass="21489">MDYLFDTFYHIFSYHFKLIKVYDYNNWDFEIIIYFILIFFSAFLEEILFRFIPYKILVNDITIKDVTVVSLFFSLFHLFNPNINIIGLVNVAIAGVFFSLIYLKSNSILVTSFIPAFWNFSIGCLLGSNISGIKVISILEYVPKKPFSLSGGDFGFEESLITSLFFLISCVFLYRLKPNKFKKK</sequence>
<dbReference type="GO" id="GO:0004175">
    <property type="term" value="F:endopeptidase activity"/>
    <property type="evidence" value="ECO:0007669"/>
    <property type="project" value="UniProtKB-ARBA"/>
</dbReference>